<accession>A0A063XX16</accession>
<dbReference type="GO" id="GO:0030288">
    <property type="term" value="C:outer membrane-bounded periplasmic space"/>
    <property type="evidence" value="ECO:0007669"/>
    <property type="project" value="TreeGrafter"/>
</dbReference>
<proteinExistence type="predicted"/>
<reference evidence="3 4" key="1">
    <citation type="journal article" date="2005" name="Int. J. Syst. Evol. Microbiol.">
        <title>Nitrincola lacisaponensis gen. nov., sp. nov., a novel alkaliphilic bacterium isolated from an alkaline, saline lake.</title>
        <authorList>
            <person name="Dimitriu P.A."/>
            <person name="Shukla S.K."/>
            <person name="Conradt J."/>
            <person name="Marquez M.C."/>
            <person name="Ventosa A."/>
            <person name="Maglia A."/>
            <person name="Peyton B.M."/>
            <person name="Pinkart H.C."/>
            <person name="Mormile M.R."/>
        </authorList>
    </citation>
    <scope>NUCLEOTIDE SEQUENCE [LARGE SCALE GENOMIC DNA]</scope>
    <source>
        <strain evidence="3 4">4CA</strain>
    </source>
</reference>
<dbReference type="STRING" id="267850.ADINL_2772"/>
<evidence type="ECO:0000256" key="1">
    <source>
        <dbReference type="ARBA" id="ARBA00022729"/>
    </source>
</evidence>
<protein>
    <submittedName>
        <fullName evidence="3">Ferric iron ABC transporter, iron-binding protein</fullName>
    </submittedName>
</protein>
<dbReference type="RefSeq" id="WP_036549335.1">
    <property type="nucleotide sequence ID" value="NZ_JMSZ01000037.1"/>
</dbReference>
<keyword evidence="4" id="KW-1185">Reference proteome</keyword>
<dbReference type="PANTHER" id="PTHR30006">
    <property type="entry name" value="THIAMINE-BINDING PERIPLASMIC PROTEIN-RELATED"/>
    <property type="match status" value="1"/>
</dbReference>
<dbReference type="PANTHER" id="PTHR30006:SF15">
    <property type="entry name" value="IRON-UTILIZATION PERIPLASMIC PROTEIN"/>
    <property type="match status" value="1"/>
</dbReference>
<dbReference type="SUPFAM" id="SSF53850">
    <property type="entry name" value="Periplasmic binding protein-like II"/>
    <property type="match status" value="1"/>
</dbReference>
<evidence type="ECO:0000313" key="3">
    <source>
        <dbReference type="EMBL" id="KDE38758.1"/>
    </source>
</evidence>
<gene>
    <name evidence="3" type="ORF">ADINL_2772</name>
</gene>
<organism evidence="3 4">
    <name type="scientific">Nitrincola lacisaponensis</name>
    <dbReference type="NCBI Taxonomy" id="267850"/>
    <lineage>
        <taxon>Bacteria</taxon>
        <taxon>Pseudomonadati</taxon>
        <taxon>Pseudomonadota</taxon>
        <taxon>Gammaproteobacteria</taxon>
        <taxon>Oceanospirillales</taxon>
        <taxon>Oceanospirillaceae</taxon>
        <taxon>Nitrincola</taxon>
    </lineage>
</organism>
<feature type="region of interest" description="Disordered" evidence="2">
    <location>
        <begin position="39"/>
        <end position="61"/>
    </location>
</feature>
<dbReference type="OrthoDB" id="9769567at2"/>
<name>A0A063XX16_9GAMM</name>
<dbReference type="EMBL" id="JMSZ01000037">
    <property type="protein sequence ID" value="KDE38758.1"/>
    <property type="molecule type" value="Genomic_DNA"/>
</dbReference>
<comment type="caution">
    <text evidence="3">The sequence shown here is derived from an EMBL/GenBank/DDBJ whole genome shotgun (WGS) entry which is preliminary data.</text>
</comment>
<dbReference type="Proteomes" id="UP000027318">
    <property type="component" value="Unassembled WGS sequence"/>
</dbReference>
<evidence type="ECO:0000256" key="2">
    <source>
        <dbReference type="SAM" id="MobiDB-lite"/>
    </source>
</evidence>
<dbReference type="Gene3D" id="3.40.190.10">
    <property type="entry name" value="Periplasmic binding protein-like II"/>
    <property type="match status" value="2"/>
</dbReference>
<sequence length="396" mass="42863">MRLQSGVPAINTTEPIKTLTTRLGLLILTACLMMGCNPSSESPAAETEATVESSSAPAPSSDEMIADLDAQEATELTESVAQVIVYSYRPEQVVQPLLDGFTAETGIETQLKVYPGDSLLAHYHQSPDTAEADLLILVDAMRFQILADANILRPLPHAALEQIPEGFKARNDLWLGLGVRARAALWKDAQFAPTGPADLIPLAEQGRVCVREGMHIYNRSFLGWLIATDSESTAQEWAAAIYPQRATIAGGDRAQIAALMEGHCDVALINHYYLAMLAHQDPELLNSLTFGWQDPDTPVQTNISGIAVTQQGANAAAADQLAIWLSRPENAQRYAASVFELPVNWQTQPEAIAPHVAVFSHLQPSSVYPADFADQWQTASELLDTVLSSVDNPTTP</sequence>
<dbReference type="AlphaFoldDB" id="A0A063XX16"/>
<evidence type="ECO:0000313" key="4">
    <source>
        <dbReference type="Proteomes" id="UP000027318"/>
    </source>
</evidence>
<keyword evidence="1" id="KW-0732">Signal</keyword>